<keyword evidence="5 6" id="KW-0472">Membrane</keyword>
<evidence type="ECO:0000256" key="5">
    <source>
        <dbReference type="ARBA" id="ARBA00023136"/>
    </source>
</evidence>
<comment type="subcellular location">
    <subcellularLocation>
        <location evidence="1">Cell membrane</location>
        <topology evidence="1">Multi-pass membrane protein</topology>
    </subcellularLocation>
</comment>
<organism evidence="7">
    <name type="scientific">hydrothermal vent metagenome</name>
    <dbReference type="NCBI Taxonomy" id="652676"/>
    <lineage>
        <taxon>unclassified sequences</taxon>
        <taxon>metagenomes</taxon>
        <taxon>ecological metagenomes</taxon>
    </lineage>
</organism>
<evidence type="ECO:0000256" key="2">
    <source>
        <dbReference type="ARBA" id="ARBA00022475"/>
    </source>
</evidence>
<proteinExistence type="predicted"/>
<evidence type="ECO:0000256" key="6">
    <source>
        <dbReference type="SAM" id="Phobius"/>
    </source>
</evidence>
<keyword evidence="2" id="KW-1003">Cell membrane</keyword>
<name>A0A3B0W1F5_9ZZZZ</name>
<evidence type="ECO:0000256" key="4">
    <source>
        <dbReference type="ARBA" id="ARBA00022989"/>
    </source>
</evidence>
<gene>
    <name evidence="7" type="ORF">MNBD_DELTA02-489</name>
</gene>
<evidence type="ECO:0000313" key="7">
    <source>
        <dbReference type="EMBL" id="VAW38416.1"/>
    </source>
</evidence>
<evidence type="ECO:0000256" key="3">
    <source>
        <dbReference type="ARBA" id="ARBA00022692"/>
    </source>
</evidence>
<keyword evidence="4 6" id="KW-1133">Transmembrane helix</keyword>
<protein>
    <recommendedName>
        <fullName evidence="8">ATP synthase protein I</fullName>
    </recommendedName>
</protein>
<feature type="transmembrane region" description="Helical" evidence="6">
    <location>
        <begin position="93"/>
        <end position="111"/>
    </location>
</feature>
<dbReference type="Pfam" id="PF03899">
    <property type="entry name" value="ATP-synt_I"/>
    <property type="match status" value="1"/>
</dbReference>
<keyword evidence="3 6" id="KW-0812">Transmembrane</keyword>
<sequence length="142" mass="15494">MDTKIIDTSAVRIDTATILPKLDNTGFKVAIVNAVMLAAGIALCIAINKNSAALPFALGVVAGVFNLYMYLKILKKGLTKPIDNMASFIMSRYYVKFVIIMATLVVLIMLVKMNPLPLLAGFTATIMTTIIAMVFISRKEFE</sequence>
<dbReference type="EMBL" id="UOEZ01000070">
    <property type="protein sequence ID" value="VAW38416.1"/>
    <property type="molecule type" value="Genomic_DNA"/>
</dbReference>
<accession>A0A3B0W1F5</accession>
<evidence type="ECO:0000256" key="1">
    <source>
        <dbReference type="ARBA" id="ARBA00004651"/>
    </source>
</evidence>
<dbReference type="InterPro" id="IPR005598">
    <property type="entry name" value="ATP_synth_I"/>
</dbReference>
<feature type="transmembrane region" description="Helical" evidence="6">
    <location>
        <begin position="54"/>
        <end position="73"/>
    </location>
</feature>
<feature type="transmembrane region" description="Helical" evidence="6">
    <location>
        <begin position="117"/>
        <end position="136"/>
    </location>
</feature>
<dbReference type="AlphaFoldDB" id="A0A3B0W1F5"/>
<evidence type="ECO:0008006" key="8">
    <source>
        <dbReference type="Google" id="ProtNLM"/>
    </source>
</evidence>
<dbReference type="GO" id="GO:0005886">
    <property type="term" value="C:plasma membrane"/>
    <property type="evidence" value="ECO:0007669"/>
    <property type="project" value="UniProtKB-SubCell"/>
</dbReference>
<reference evidence="7" key="1">
    <citation type="submission" date="2018-06" db="EMBL/GenBank/DDBJ databases">
        <authorList>
            <person name="Zhirakovskaya E."/>
        </authorList>
    </citation>
    <scope>NUCLEOTIDE SEQUENCE</scope>
</reference>
<feature type="transmembrane region" description="Helical" evidence="6">
    <location>
        <begin position="29"/>
        <end position="48"/>
    </location>
</feature>